<dbReference type="InterPro" id="IPR050109">
    <property type="entry name" value="HTH-type_TetR-like_transc_reg"/>
</dbReference>
<evidence type="ECO:0000256" key="2">
    <source>
        <dbReference type="ARBA" id="ARBA00023125"/>
    </source>
</evidence>
<dbReference type="InterPro" id="IPR041478">
    <property type="entry name" value="TetR_C_27"/>
</dbReference>
<dbReference type="SUPFAM" id="SSF48498">
    <property type="entry name" value="Tetracyclin repressor-like, C-terminal domain"/>
    <property type="match status" value="1"/>
</dbReference>
<evidence type="ECO:0000256" key="1">
    <source>
        <dbReference type="ARBA" id="ARBA00023015"/>
    </source>
</evidence>
<evidence type="ECO:0000313" key="6">
    <source>
        <dbReference type="EMBL" id="GIU67191.1"/>
    </source>
</evidence>
<dbReference type="InterPro" id="IPR009057">
    <property type="entry name" value="Homeodomain-like_sf"/>
</dbReference>
<reference evidence="6" key="2">
    <citation type="journal article" date="2023" name="ISME Commun">
        <title>Characterization of a bloom-associated alphaproteobacterial lineage, 'Candidatus Phycosocius': insights into freshwater algal-bacterial interactions.</title>
        <authorList>
            <person name="Tanabe Y."/>
            <person name="Yamaguchi H."/>
            <person name="Yoshida M."/>
            <person name="Kai A."/>
            <person name="Okazaki Y."/>
        </authorList>
    </citation>
    <scope>NUCLEOTIDE SEQUENCE</scope>
    <source>
        <strain evidence="6">BOTRYCO-1</strain>
    </source>
</reference>
<dbReference type="Pfam" id="PF17935">
    <property type="entry name" value="TetR_C_27"/>
    <property type="match status" value="1"/>
</dbReference>
<sequence length="197" mass="22623">MDMDDKEQTRQKILAAAGRRFQHYGYAKTTMSEIAADLKMSTGNLYRFFPSKLDIAEAYALAHESDEEAMMASIGALPKSAAERLIEHHRALLDYTFTMIDESQKIFELAQAIGRERPSYVNRRLANERVYLSSILKDGIEDGLFAPNEDINRLAEMIQCATMKFRYPQLHNCFSLDTLRRELEGTMDLIFKGLIKR</sequence>
<dbReference type="InterPro" id="IPR001647">
    <property type="entry name" value="HTH_TetR"/>
</dbReference>
<organism evidence="6 7">
    <name type="scientific">Candidatus Phycosocius spiralis</name>
    <dbReference type="NCBI Taxonomy" id="2815099"/>
    <lineage>
        <taxon>Bacteria</taxon>
        <taxon>Pseudomonadati</taxon>
        <taxon>Pseudomonadota</taxon>
        <taxon>Alphaproteobacteria</taxon>
        <taxon>Caulobacterales</taxon>
        <taxon>Caulobacterales incertae sedis</taxon>
        <taxon>Candidatus Phycosocius</taxon>
    </lineage>
</organism>
<proteinExistence type="predicted"/>
<dbReference type="Pfam" id="PF00440">
    <property type="entry name" value="TetR_N"/>
    <property type="match status" value="1"/>
</dbReference>
<name>A0ABQ4PW44_9PROT</name>
<evidence type="ECO:0000313" key="7">
    <source>
        <dbReference type="Proteomes" id="UP001161064"/>
    </source>
</evidence>
<dbReference type="Proteomes" id="UP001161064">
    <property type="component" value="Unassembled WGS sequence"/>
</dbReference>
<keyword evidence="7" id="KW-1185">Reference proteome</keyword>
<dbReference type="Gene3D" id="1.10.357.10">
    <property type="entry name" value="Tetracycline Repressor, domain 2"/>
    <property type="match status" value="1"/>
</dbReference>
<reference evidence="6" key="1">
    <citation type="submission" date="2021-05" db="EMBL/GenBank/DDBJ databases">
        <authorList>
            <person name="Tanabe Y."/>
        </authorList>
    </citation>
    <scope>NUCLEOTIDE SEQUENCE</scope>
    <source>
        <strain evidence="6">BOTRYCO-1</strain>
    </source>
</reference>
<keyword evidence="1" id="KW-0805">Transcription regulation</keyword>
<keyword evidence="3" id="KW-0804">Transcription</keyword>
<accession>A0ABQ4PW44</accession>
<dbReference type="SUPFAM" id="SSF46689">
    <property type="entry name" value="Homeodomain-like"/>
    <property type="match status" value="1"/>
</dbReference>
<dbReference type="PANTHER" id="PTHR30055">
    <property type="entry name" value="HTH-TYPE TRANSCRIPTIONAL REGULATOR RUTR"/>
    <property type="match status" value="1"/>
</dbReference>
<protein>
    <submittedName>
        <fullName evidence="6">TetR family transcriptional regulator</fullName>
    </submittedName>
</protein>
<dbReference type="PANTHER" id="PTHR30055:SF151">
    <property type="entry name" value="TRANSCRIPTIONAL REGULATORY PROTEIN"/>
    <property type="match status" value="1"/>
</dbReference>
<comment type="caution">
    <text evidence="6">The sequence shown here is derived from an EMBL/GenBank/DDBJ whole genome shotgun (WGS) entry which is preliminary data.</text>
</comment>
<dbReference type="InterPro" id="IPR036271">
    <property type="entry name" value="Tet_transcr_reg_TetR-rel_C_sf"/>
</dbReference>
<feature type="domain" description="HTH tetR-type" evidence="5">
    <location>
        <begin position="7"/>
        <end position="67"/>
    </location>
</feature>
<keyword evidence="2 4" id="KW-0238">DNA-binding</keyword>
<evidence type="ECO:0000259" key="5">
    <source>
        <dbReference type="PROSITE" id="PS50977"/>
    </source>
</evidence>
<feature type="DNA-binding region" description="H-T-H motif" evidence="4">
    <location>
        <begin position="30"/>
        <end position="49"/>
    </location>
</feature>
<dbReference type="EMBL" id="BPFZ01000007">
    <property type="protein sequence ID" value="GIU67191.1"/>
    <property type="molecule type" value="Genomic_DNA"/>
</dbReference>
<dbReference type="PROSITE" id="PS50977">
    <property type="entry name" value="HTH_TETR_2"/>
    <property type="match status" value="1"/>
</dbReference>
<evidence type="ECO:0000256" key="4">
    <source>
        <dbReference type="PROSITE-ProRule" id="PRU00335"/>
    </source>
</evidence>
<evidence type="ECO:0000256" key="3">
    <source>
        <dbReference type="ARBA" id="ARBA00023163"/>
    </source>
</evidence>
<gene>
    <name evidence="6" type="ORF">PsB1_1345</name>
</gene>